<feature type="binding site" evidence="4">
    <location>
        <position position="212"/>
    </location>
    <ligand>
        <name>a divalent metal cation</name>
        <dbReference type="ChEBI" id="CHEBI:60240"/>
        <label>1</label>
    </ligand>
</feature>
<dbReference type="CDD" id="cd01310">
    <property type="entry name" value="TatD_DNAse"/>
    <property type="match status" value="1"/>
</dbReference>
<dbReference type="InterPro" id="IPR032466">
    <property type="entry name" value="Metal_Hydrolase"/>
</dbReference>
<sequence length="263" mass="28839">MFVDSHAHLEGPKFDSDRADVLARARAAGVEAILCIGNGTGPGTLDCAARLAEQHGGIYASTGVHPHEARLADADSYAEIERLIAARKVIAVGEIGLDYFYKHSEPEVQQQVFVRQMEIARAAKLPIILHIRPATDNNAAWEDAFRLLREHWQPTGLGGIFHCFTGNAEQAQRALDLGFLISFAGVVTFPKSADIQAAARAVSLDRMLIETDSPFLAPAPHRGQRNEPAYVVETARYLAQLRDRTPDEIGTATTRNFRGLFKI</sequence>
<dbReference type="InterPro" id="IPR018228">
    <property type="entry name" value="DNase_TatD-rel_CS"/>
</dbReference>
<dbReference type="PIRSF" id="PIRSF005902">
    <property type="entry name" value="DNase_TatD"/>
    <property type="match status" value="1"/>
</dbReference>
<evidence type="ECO:0000313" key="6">
    <source>
        <dbReference type="Proteomes" id="UP000779809"/>
    </source>
</evidence>
<accession>A0A932ENE5</accession>
<dbReference type="GO" id="GO:0046872">
    <property type="term" value="F:metal ion binding"/>
    <property type="evidence" value="ECO:0007669"/>
    <property type="project" value="UniProtKB-KW"/>
</dbReference>
<evidence type="ECO:0000256" key="2">
    <source>
        <dbReference type="ARBA" id="ARBA00022723"/>
    </source>
</evidence>
<protein>
    <submittedName>
        <fullName evidence="5">TatD family hydrolase</fullName>
    </submittedName>
</protein>
<dbReference type="Pfam" id="PF01026">
    <property type="entry name" value="TatD_DNase"/>
    <property type="match status" value="1"/>
</dbReference>
<keyword evidence="2 4" id="KW-0479">Metal-binding</keyword>
<dbReference type="GO" id="GO:0004536">
    <property type="term" value="F:DNA nuclease activity"/>
    <property type="evidence" value="ECO:0007669"/>
    <property type="project" value="InterPro"/>
</dbReference>
<keyword evidence="3 5" id="KW-0378">Hydrolase</keyword>
<organism evidence="5 6">
    <name type="scientific">Candidatus Korobacter versatilis</name>
    <dbReference type="NCBI Taxonomy" id="658062"/>
    <lineage>
        <taxon>Bacteria</taxon>
        <taxon>Pseudomonadati</taxon>
        <taxon>Acidobacteriota</taxon>
        <taxon>Terriglobia</taxon>
        <taxon>Terriglobales</taxon>
        <taxon>Candidatus Korobacteraceae</taxon>
        <taxon>Candidatus Korobacter</taxon>
    </lineage>
</organism>
<dbReference type="InterPro" id="IPR001130">
    <property type="entry name" value="TatD-like"/>
</dbReference>
<evidence type="ECO:0000256" key="1">
    <source>
        <dbReference type="ARBA" id="ARBA00009275"/>
    </source>
</evidence>
<evidence type="ECO:0000256" key="3">
    <source>
        <dbReference type="ARBA" id="ARBA00022801"/>
    </source>
</evidence>
<dbReference type="PROSITE" id="PS01090">
    <property type="entry name" value="TATD_2"/>
    <property type="match status" value="1"/>
</dbReference>
<comment type="caution">
    <text evidence="5">The sequence shown here is derived from an EMBL/GenBank/DDBJ whole genome shotgun (WGS) entry which is preliminary data.</text>
</comment>
<evidence type="ECO:0000313" key="5">
    <source>
        <dbReference type="EMBL" id="MBI2677277.1"/>
    </source>
</evidence>
<dbReference type="PANTHER" id="PTHR46124">
    <property type="entry name" value="D-AMINOACYL-TRNA DEACYLASE"/>
    <property type="match status" value="1"/>
</dbReference>
<name>A0A932ENE5_9BACT</name>
<dbReference type="EMBL" id="JACPNR010000002">
    <property type="protein sequence ID" value="MBI2677277.1"/>
    <property type="molecule type" value="Genomic_DNA"/>
</dbReference>
<feature type="binding site" evidence="4">
    <location>
        <position position="6"/>
    </location>
    <ligand>
        <name>a divalent metal cation</name>
        <dbReference type="ChEBI" id="CHEBI:60240"/>
        <label>1</label>
    </ligand>
</feature>
<feature type="binding site" evidence="4">
    <location>
        <position position="94"/>
    </location>
    <ligand>
        <name>a divalent metal cation</name>
        <dbReference type="ChEBI" id="CHEBI:60240"/>
        <label>1</label>
    </ligand>
</feature>
<dbReference type="SUPFAM" id="SSF51556">
    <property type="entry name" value="Metallo-dependent hydrolases"/>
    <property type="match status" value="1"/>
</dbReference>
<dbReference type="Gene3D" id="3.20.20.140">
    <property type="entry name" value="Metal-dependent hydrolases"/>
    <property type="match status" value="1"/>
</dbReference>
<feature type="binding site" evidence="4">
    <location>
        <position position="8"/>
    </location>
    <ligand>
        <name>a divalent metal cation</name>
        <dbReference type="ChEBI" id="CHEBI:60240"/>
        <label>1</label>
    </ligand>
</feature>
<dbReference type="GO" id="GO:0005829">
    <property type="term" value="C:cytosol"/>
    <property type="evidence" value="ECO:0007669"/>
    <property type="project" value="TreeGrafter"/>
</dbReference>
<dbReference type="NCBIfam" id="TIGR00010">
    <property type="entry name" value="YchF/TatD family DNA exonuclease"/>
    <property type="match status" value="1"/>
</dbReference>
<dbReference type="FunFam" id="3.20.20.140:FF:000005">
    <property type="entry name" value="TatD family hydrolase"/>
    <property type="match status" value="1"/>
</dbReference>
<comment type="similarity">
    <text evidence="1">Belongs to the metallo-dependent hydrolases superfamily. TatD-type hydrolase family.</text>
</comment>
<gene>
    <name evidence="5" type="ORF">HYX28_00690</name>
</gene>
<dbReference type="GO" id="GO:0016788">
    <property type="term" value="F:hydrolase activity, acting on ester bonds"/>
    <property type="evidence" value="ECO:0007669"/>
    <property type="project" value="InterPro"/>
</dbReference>
<dbReference type="AlphaFoldDB" id="A0A932ENE5"/>
<dbReference type="InterPro" id="IPR015991">
    <property type="entry name" value="TatD/YcfH-like"/>
</dbReference>
<evidence type="ECO:0000256" key="4">
    <source>
        <dbReference type="PIRSR" id="PIRSR005902-1"/>
    </source>
</evidence>
<dbReference type="Proteomes" id="UP000779809">
    <property type="component" value="Unassembled WGS sequence"/>
</dbReference>
<dbReference type="PANTHER" id="PTHR46124:SF2">
    <property type="entry name" value="D-AMINOACYL-TRNA DEACYLASE"/>
    <property type="match status" value="1"/>
</dbReference>
<feature type="binding site" evidence="4">
    <location>
        <position position="130"/>
    </location>
    <ligand>
        <name>a divalent metal cation</name>
        <dbReference type="ChEBI" id="CHEBI:60240"/>
        <label>2</label>
    </ligand>
</feature>
<proteinExistence type="inferred from homology"/>
<reference evidence="5" key="1">
    <citation type="submission" date="2020-07" db="EMBL/GenBank/DDBJ databases">
        <title>Huge and variable diversity of episymbiotic CPR bacteria and DPANN archaea in groundwater ecosystems.</title>
        <authorList>
            <person name="He C.Y."/>
            <person name="Keren R."/>
            <person name="Whittaker M."/>
            <person name="Farag I.F."/>
            <person name="Doudna J."/>
            <person name="Cate J.H.D."/>
            <person name="Banfield J.F."/>
        </authorList>
    </citation>
    <scope>NUCLEOTIDE SEQUENCE</scope>
    <source>
        <strain evidence="5">NC_groundwater_580_Pr5_B-0.1um_64_19</strain>
    </source>
</reference>
<feature type="binding site" evidence="4">
    <location>
        <position position="162"/>
    </location>
    <ligand>
        <name>a divalent metal cation</name>
        <dbReference type="ChEBI" id="CHEBI:60240"/>
        <label>2</label>
    </ligand>
</feature>